<evidence type="ECO:0000313" key="3">
    <source>
        <dbReference type="Proteomes" id="UP000646053"/>
    </source>
</evidence>
<dbReference type="RefSeq" id="WP_162424805.1">
    <property type="nucleotide sequence ID" value="NZ_WVIE01000027.1"/>
</dbReference>
<dbReference type="Proteomes" id="UP000646053">
    <property type="component" value="Unassembled WGS sequence"/>
</dbReference>
<protein>
    <recommendedName>
        <fullName evidence="1">DUF6883 domain-containing protein</fullName>
    </recommendedName>
</protein>
<proteinExistence type="predicted"/>
<organism evidence="2 3">
    <name type="scientific">Myxacorys almedinensis A</name>
    <dbReference type="NCBI Taxonomy" id="2690445"/>
    <lineage>
        <taxon>Bacteria</taxon>
        <taxon>Bacillati</taxon>
        <taxon>Cyanobacteriota</taxon>
        <taxon>Cyanophyceae</taxon>
        <taxon>Leptolyngbyales</taxon>
        <taxon>Leptolyngbyaceae</taxon>
        <taxon>Myxacorys</taxon>
        <taxon>Myxacorys almedinensis</taxon>
    </lineage>
</organism>
<dbReference type="Pfam" id="PF21814">
    <property type="entry name" value="DUF6883"/>
    <property type="match status" value="1"/>
</dbReference>
<accession>A0A8J7Z3G1</accession>
<dbReference type="InterPro" id="IPR049250">
    <property type="entry name" value="DUF6883"/>
</dbReference>
<evidence type="ECO:0000259" key="1">
    <source>
        <dbReference type="Pfam" id="PF21814"/>
    </source>
</evidence>
<dbReference type="EMBL" id="WVIE01000027">
    <property type="protein sequence ID" value="NDJ19282.1"/>
    <property type="molecule type" value="Genomic_DNA"/>
</dbReference>
<evidence type="ECO:0000313" key="2">
    <source>
        <dbReference type="EMBL" id="NDJ19282.1"/>
    </source>
</evidence>
<sequence>MKIPEDAVIPEAKIACYLLVQKARNDKSKFLAQAEFTTDNPEALRVAIQSIAQAGEAVEDRNNEYGTSYQVVGELVGANGVTLSVVTIWLQRQIDGKFQFVTLKPFKETKP</sequence>
<reference evidence="2" key="1">
    <citation type="submission" date="2019-12" db="EMBL/GenBank/DDBJ databases">
        <title>High-Quality draft genome sequences of three cyanobacteria isolated from the limestone walls of the Old Cathedral of Coimbra.</title>
        <authorList>
            <person name="Tiago I."/>
            <person name="Soares F."/>
            <person name="Portugal A."/>
        </authorList>
    </citation>
    <scope>NUCLEOTIDE SEQUENCE</scope>
    <source>
        <strain evidence="2">A</strain>
    </source>
</reference>
<comment type="caution">
    <text evidence="2">The sequence shown here is derived from an EMBL/GenBank/DDBJ whole genome shotgun (WGS) entry which is preliminary data.</text>
</comment>
<gene>
    <name evidence="2" type="ORF">GS601_18630</name>
</gene>
<keyword evidence="3" id="KW-1185">Reference proteome</keyword>
<feature type="domain" description="DUF6883" evidence="1">
    <location>
        <begin position="5"/>
        <end position="105"/>
    </location>
</feature>
<name>A0A8J7Z3G1_9CYAN</name>
<dbReference type="AlphaFoldDB" id="A0A8J7Z3G1"/>